<name>Q95KH5_MACFA</name>
<sequence length="124" mass="13171">MECSFQMTLGSGGGAACKMVLPLSPEGQARPTVWLGKGASVLKNRNSSAIAVSPFFVACLSPEMCVAFGSKPCVVVCRLGHANPSDMHTSCRVQHRKCSLDRLTRTAFPPSLGVLKRIVLVLPV</sequence>
<reference evidence="1" key="1">
    <citation type="submission" date="2001-04" db="EMBL/GenBank/DDBJ databases">
        <title>Isolation of full-length cDNA clones from macaque brain cDNA libraries.</title>
        <authorList>
            <person name="Osada N."/>
            <person name="Hida M."/>
            <person name="Kusuda J."/>
            <person name="Tanuma R."/>
            <person name="Iseki K."/>
            <person name="Hirai M."/>
            <person name="Terao K."/>
            <person name="Suzuki Y."/>
            <person name="Sugano S."/>
            <person name="Hashimoto K."/>
        </authorList>
    </citation>
    <scope>NUCLEOTIDE SEQUENCE</scope>
    <source>
        <tissue evidence="1">Temporal lobe right</tissue>
    </source>
</reference>
<dbReference type="AlphaFoldDB" id="Q95KH5"/>
<organism evidence="1">
    <name type="scientific">Macaca fascicularis</name>
    <name type="common">Crab-eating macaque</name>
    <name type="synonym">Cynomolgus monkey</name>
    <dbReference type="NCBI Taxonomy" id="9541"/>
    <lineage>
        <taxon>Eukaryota</taxon>
        <taxon>Metazoa</taxon>
        <taxon>Chordata</taxon>
        <taxon>Craniata</taxon>
        <taxon>Vertebrata</taxon>
        <taxon>Euteleostomi</taxon>
        <taxon>Mammalia</taxon>
        <taxon>Eutheria</taxon>
        <taxon>Euarchontoglires</taxon>
        <taxon>Primates</taxon>
        <taxon>Haplorrhini</taxon>
        <taxon>Catarrhini</taxon>
        <taxon>Cercopithecidae</taxon>
        <taxon>Cercopithecinae</taxon>
        <taxon>Macaca</taxon>
    </lineage>
</organism>
<protein>
    <submittedName>
        <fullName evidence="1">Uncharacterized protein</fullName>
    </submittedName>
</protein>
<evidence type="ECO:0000313" key="1">
    <source>
        <dbReference type="EMBL" id="BAB46882.1"/>
    </source>
</evidence>
<dbReference type="EMBL" id="AB060870">
    <property type="protein sequence ID" value="BAB46882.1"/>
    <property type="molecule type" value="mRNA"/>
</dbReference>
<accession>Q95KH5</accession>
<proteinExistence type="evidence at transcript level"/>